<feature type="region of interest" description="Disordered" evidence="1">
    <location>
        <begin position="267"/>
        <end position="299"/>
    </location>
</feature>
<feature type="compositionally biased region" description="Acidic residues" evidence="1">
    <location>
        <begin position="267"/>
        <end position="291"/>
    </location>
</feature>
<comment type="caution">
    <text evidence="2">The sequence shown here is derived from an EMBL/GenBank/DDBJ whole genome shotgun (WGS) entry which is preliminary data.</text>
</comment>
<evidence type="ECO:0000256" key="1">
    <source>
        <dbReference type="SAM" id="MobiDB-lite"/>
    </source>
</evidence>
<dbReference type="AlphaFoldDB" id="A0AAD9ZE19"/>
<proteinExistence type="predicted"/>
<evidence type="ECO:0000313" key="3">
    <source>
        <dbReference type="Proteomes" id="UP001276659"/>
    </source>
</evidence>
<organism evidence="2 3">
    <name type="scientific">Lepraria neglecta</name>
    <dbReference type="NCBI Taxonomy" id="209136"/>
    <lineage>
        <taxon>Eukaryota</taxon>
        <taxon>Fungi</taxon>
        <taxon>Dikarya</taxon>
        <taxon>Ascomycota</taxon>
        <taxon>Pezizomycotina</taxon>
        <taxon>Lecanoromycetes</taxon>
        <taxon>OSLEUM clade</taxon>
        <taxon>Lecanoromycetidae</taxon>
        <taxon>Lecanorales</taxon>
        <taxon>Lecanorineae</taxon>
        <taxon>Stereocaulaceae</taxon>
        <taxon>Lepraria</taxon>
    </lineage>
</organism>
<dbReference type="EMBL" id="JASNWA010000004">
    <property type="protein sequence ID" value="KAK3176866.1"/>
    <property type="molecule type" value="Genomic_DNA"/>
</dbReference>
<accession>A0AAD9ZE19</accession>
<sequence>MLNRRTLSRLLMQNGILGTSARPAKKSSKSQPIKLTSELQKLRETGFFDLAQELQDKIYGYVFESQTLICNWNSARKLPYTSDIDYTDEDAPRAFGYTEMTDYDQDYDSDDDDHDVDTVIMDDCDERDEHSYEYLDMDLEEDQAPAAQWEEEDREKEEQKSFIGFPGAGLLLTNRFVSKKAHQIMYEQCTFRFNSNQLIRLMHDTNIGHLKWVRAGIQFRCVEATFHHIRHIEIEKCKNTKHLNMIQTVNLLRDHNAELWFDKDLYEDPEENGDEDQEVGEEEDQDESDDDGTTKFMGDQGVLTGFRDVDNVLRRLTVPQLPMLSFYNFSKEPHWEYKKQQKKLVQAEMAEEVPPFFLKDYFFDWNGRLKWR</sequence>
<evidence type="ECO:0000313" key="2">
    <source>
        <dbReference type="EMBL" id="KAK3176866.1"/>
    </source>
</evidence>
<keyword evidence="3" id="KW-1185">Reference proteome</keyword>
<protein>
    <submittedName>
        <fullName evidence="2">Uncharacterized protein</fullName>
    </submittedName>
</protein>
<gene>
    <name evidence="2" type="ORF">OEA41_008192</name>
</gene>
<dbReference type="Proteomes" id="UP001276659">
    <property type="component" value="Unassembled WGS sequence"/>
</dbReference>
<name>A0AAD9ZE19_9LECA</name>
<reference evidence="2" key="1">
    <citation type="submission" date="2022-11" db="EMBL/GenBank/DDBJ databases">
        <title>Chromosomal genome sequence assembly and mating type (MAT) locus characterization of the leprose asexual lichenized fungus Lepraria neglecta (Nyl.) Erichsen.</title>
        <authorList>
            <person name="Allen J.L."/>
            <person name="Pfeffer B."/>
        </authorList>
    </citation>
    <scope>NUCLEOTIDE SEQUENCE</scope>
    <source>
        <strain evidence="2">Allen 5258</strain>
    </source>
</reference>